<dbReference type="PANTHER" id="PTHR42988:SF2">
    <property type="entry name" value="CYCLIC NUCLEOTIDE PHOSPHODIESTERASE CBUA0032-RELATED"/>
    <property type="match status" value="1"/>
</dbReference>
<feature type="domain" description="Calcineurin-like phosphoesterase" evidence="5">
    <location>
        <begin position="4"/>
        <end position="192"/>
    </location>
</feature>
<dbReference type="CDD" id="cd07400">
    <property type="entry name" value="MPP_1"/>
    <property type="match status" value="1"/>
</dbReference>
<organism evidence="6 7">
    <name type="scientific">Ramlibacter aurantiacus</name>
    <dbReference type="NCBI Taxonomy" id="2801330"/>
    <lineage>
        <taxon>Bacteria</taxon>
        <taxon>Pseudomonadati</taxon>
        <taxon>Pseudomonadota</taxon>
        <taxon>Betaproteobacteria</taxon>
        <taxon>Burkholderiales</taxon>
        <taxon>Comamonadaceae</taxon>
        <taxon>Ramlibacter</taxon>
    </lineage>
</organism>
<comment type="similarity">
    <text evidence="4">Belongs to the cyclic nucleotide phosphodiesterase class-III family.</text>
</comment>
<keyword evidence="7" id="KW-1185">Reference proteome</keyword>
<evidence type="ECO:0000259" key="5">
    <source>
        <dbReference type="Pfam" id="PF00149"/>
    </source>
</evidence>
<gene>
    <name evidence="6" type="ORF">JI739_08365</name>
</gene>
<dbReference type="RefSeq" id="WP_201683435.1">
    <property type="nucleotide sequence ID" value="NZ_JAEQNA010000002.1"/>
</dbReference>
<evidence type="ECO:0000256" key="2">
    <source>
        <dbReference type="ARBA" id="ARBA00022801"/>
    </source>
</evidence>
<dbReference type="Proteomes" id="UP000613011">
    <property type="component" value="Unassembled WGS sequence"/>
</dbReference>
<comment type="caution">
    <text evidence="6">The sequence shown here is derived from an EMBL/GenBank/DDBJ whole genome shotgun (WGS) entry which is preliminary data.</text>
</comment>
<evidence type="ECO:0000256" key="1">
    <source>
        <dbReference type="ARBA" id="ARBA00022723"/>
    </source>
</evidence>
<evidence type="ECO:0000313" key="6">
    <source>
        <dbReference type="EMBL" id="MBL0420354.1"/>
    </source>
</evidence>
<reference evidence="6" key="1">
    <citation type="submission" date="2021-01" db="EMBL/GenBank/DDBJ databases">
        <title>Ramlibacter sp. strain AW1 16S ribosomal RNA gene Genome sequencing and assembly.</title>
        <authorList>
            <person name="Kang M."/>
        </authorList>
    </citation>
    <scope>NUCLEOTIDE SEQUENCE</scope>
    <source>
        <strain evidence="6">AW1</strain>
    </source>
</reference>
<dbReference type="EMBL" id="JAEQNA010000002">
    <property type="protein sequence ID" value="MBL0420354.1"/>
    <property type="molecule type" value="Genomic_DNA"/>
</dbReference>
<keyword evidence="2" id="KW-0378">Hydrolase</keyword>
<dbReference type="Pfam" id="PF00149">
    <property type="entry name" value="Metallophos"/>
    <property type="match status" value="1"/>
</dbReference>
<name>A0A936ZF22_9BURK</name>
<dbReference type="GO" id="GO:0046872">
    <property type="term" value="F:metal ion binding"/>
    <property type="evidence" value="ECO:0007669"/>
    <property type="project" value="UniProtKB-KW"/>
</dbReference>
<dbReference type="PANTHER" id="PTHR42988">
    <property type="entry name" value="PHOSPHOHYDROLASE"/>
    <property type="match status" value="1"/>
</dbReference>
<dbReference type="InterPro" id="IPR050884">
    <property type="entry name" value="CNP_phosphodiesterase-III"/>
</dbReference>
<evidence type="ECO:0000313" key="7">
    <source>
        <dbReference type="Proteomes" id="UP000613011"/>
    </source>
</evidence>
<evidence type="ECO:0000256" key="4">
    <source>
        <dbReference type="ARBA" id="ARBA00025742"/>
    </source>
</evidence>
<sequence length="272" mass="29757">MSLLLHISDTHFGTEQPPVVQALKDLVQERRPDAVILSGDVTQRATATQFAAARRLLDELGRQPRLVLPGNHDIPLYNLALRFLQPYRRYTHAFGTELEPVLELEDCLVIGVNTTRPQRHTDGEVSSLQVDAVARRLASARSPGQLRIVVTHQPAAVIRAGDQHDRLIGADAALKAWAEAGADLVLGGHIHLPYVVEVSRQCGATGASPLWCVQAGTALSRRVRWGTANSLNLIHWHAADPGQPRGCKVERHDYDEHAGAFIVADQHQLALG</sequence>
<dbReference type="GO" id="GO:0016787">
    <property type="term" value="F:hydrolase activity"/>
    <property type="evidence" value="ECO:0007669"/>
    <property type="project" value="UniProtKB-KW"/>
</dbReference>
<dbReference type="AlphaFoldDB" id="A0A936ZF22"/>
<dbReference type="SUPFAM" id="SSF56300">
    <property type="entry name" value="Metallo-dependent phosphatases"/>
    <property type="match status" value="1"/>
</dbReference>
<dbReference type="InterPro" id="IPR029052">
    <property type="entry name" value="Metallo-depent_PP-like"/>
</dbReference>
<keyword evidence="3" id="KW-0408">Iron</keyword>
<protein>
    <submittedName>
        <fullName evidence="6">Metallophosphoesterase</fullName>
    </submittedName>
</protein>
<proteinExistence type="inferred from homology"/>
<accession>A0A936ZF22</accession>
<dbReference type="InterPro" id="IPR004843">
    <property type="entry name" value="Calcineurin-like_PHP"/>
</dbReference>
<keyword evidence="1" id="KW-0479">Metal-binding</keyword>
<dbReference type="Gene3D" id="3.60.21.10">
    <property type="match status" value="1"/>
</dbReference>
<evidence type="ECO:0000256" key="3">
    <source>
        <dbReference type="ARBA" id="ARBA00023004"/>
    </source>
</evidence>